<dbReference type="GO" id="GO:0061504">
    <property type="term" value="P:cyclic threonylcarbamoyladenosine biosynthetic process"/>
    <property type="evidence" value="ECO:0007669"/>
    <property type="project" value="TreeGrafter"/>
</dbReference>
<dbReference type="GO" id="GO:0005741">
    <property type="term" value="C:mitochondrial outer membrane"/>
    <property type="evidence" value="ECO:0007669"/>
    <property type="project" value="TreeGrafter"/>
</dbReference>
<dbReference type="CDD" id="cd00755">
    <property type="entry name" value="YgdL_like"/>
    <property type="match status" value="1"/>
</dbReference>
<protein>
    <recommendedName>
        <fullName evidence="3">THIF-type NAD/FAD binding fold domain-containing protein</fullName>
    </recommendedName>
</protein>
<feature type="compositionally biased region" description="Basic and acidic residues" evidence="1">
    <location>
        <begin position="492"/>
        <end position="501"/>
    </location>
</feature>
<dbReference type="OMA" id="CYSTERT"/>
<feature type="transmembrane region" description="Helical" evidence="2">
    <location>
        <begin position="12"/>
        <end position="31"/>
    </location>
</feature>
<dbReference type="GO" id="GO:0061503">
    <property type="term" value="F:tRNA threonylcarbamoyladenosine dehydratase"/>
    <property type="evidence" value="ECO:0007669"/>
    <property type="project" value="TreeGrafter"/>
</dbReference>
<dbReference type="InterPro" id="IPR045886">
    <property type="entry name" value="ThiF/MoeB/HesA"/>
</dbReference>
<dbReference type="InParanoid" id="A0A0G4EHM3"/>
<keyword evidence="2" id="KW-0472">Membrane</keyword>
<reference evidence="4 5" key="1">
    <citation type="submission" date="2014-11" db="EMBL/GenBank/DDBJ databases">
        <authorList>
            <person name="Zhu J."/>
            <person name="Qi W."/>
            <person name="Song R."/>
        </authorList>
    </citation>
    <scope>NUCLEOTIDE SEQUENCE [LARGE SCALE GENOMIC DNA]</scope>
</reference>
<feature type="compositionally biased region" description="Low complexity" evidence="1">
    <location>
        <begin position="479"/>
        <end position="489"/>
    </location>
</feature>
<evidence type="ECO:0000256" key="1">
    <source>
        <dbReference type="SAM" id="MobiDB-lite"/>
    </source>
</evidence>
<proteinExistence type="predicted"/>
<organism evidence="4 5">
    <name type="scientific">Vitrella brassicaformis (strain CCMP3155)</name>
    <dbReference type="NCBI Taxonomy" id="1169540"/>
    <lineage>
        <taxon>Eukaryota</taxon>
        <taxon>Sar</taxon>
        <taxon>Alveolata</taxon>
        <taxon>Colpodellida</taxon>
        <taxon>Vitrellaceae</taxon>
        <taxon>Vitrella</taxon>
    </lineage>
</organism>
<dbReference type="PANTHER" id="PTHR43267">
    <property type="entry name" value="TRNA THREONYLCARBAMOYLADENOSINE DEHYDRATASE"/>
    <property type="match status" value="1"/>
</dbReference>
<gene>
    <name evidence="4" type="ORF">Vbra_12008</name>
</gene>
<dbReference type="STRING" id="1169540.A0A0G4EHM3"/>
<evidence type="ECO:0000313" key="5">
    <source>
        <dbReference type="Proteomes" id="UP000041254"/>
    </source>
</evidence>
<dbReference type="VEuPathDB" id="CryptoDB:Vbra_12008"/>
<dbReference type="EMBL" id="CDMY01000235">
    <property type="protein sequence ID" value="CEL95685.1"/>
    <property type="molecule type" value="Genomic_DNA"/>
</dbReference>
<feature type="region of interest" description="Disordered" evidence="1">
    <location>
        <begin position="479"/>
        <end position="540"/>
    </location>
</feature>
<dbReference type="OrthoDB" id="10265862at2759"/>
<dbReference type="InterPro" id="IPR035985">
    <property type="entry name" value="Ubiquitin-activating_enz"/>
</dbReference>
<dbReference type="Gene3D" id="3.40.50.720">
    <property type="entry name" value="NAD(P)-binding Rossmann-like Domain"/>
    <property type="match status" value="1"/>
</dbReference>
<dbReference type="GO" id="GO:0008641">
    <property type="term" value="F:ubiquitin-like modifier activating enzyme activity"/>
    <property type="evidence" value="ECO:0007669"/>
    <property type="project" value="InterPro"/>
</dbReference>
<dbReference type="PANTHER" id="PTHR43267:SF2">
    <property type="entry name" value="TRNA THREONYLCARBAMOYLADENOSINE DEHYDRATASE 1-RELATED"/>
    <property type="match status" value="1"/>
</dbReference>
<keyword evidence="2" id="KW-0812">Transmembrane</keyword>
<dbReference type="SUPFAM" id="SSF69572">
    <property type="entry name" value="Activating enzymes of the ubiquitin-like proteins"/>
    <property type="match status" value="1"/>
</dbReference>
<evidence type="ECO:0000259" key="3">
    <source>
        <dbReference type="Pfam" id="PF00899"/>
    </source>
</evidence>
<dbReference type="AlphaFoldDB" id="A0A0G4EHM3"/>
<feature type="compositionally biased region" description="Basic and acidic residues" evidence="1">
    <location>
        <begin position="509"/>
        <end position="532"/>
    </location>
</feature>
<evidence type="ECO:0000256" key="2">
    <source>
        <dbReference type="SAM" id="Phobius"/>
    </source>
</evidence>
<accession>A0A0G4EHM3</accession>
<sequence length="540" mass="59823">MELNSSFLSRYLLTGLVAGTAVGTVIGYAIASLTRRKSKRIAIDDASAALERALATMEGGMHHHEPKRVRRDGTDANAHAKEEEEAMREQLIRNYQFFGEEGQSKVRGSFVVVIGLGGVGSHCAVSLARSGVGHIRIVDFDRVSLSSLNRHACATRREVGLSKTEAIRRCIHAISPHTKVDARETLFELSQAESLLEGRPDYVVDCIDNVPTKVDLIAYCVEHSLPLISACGSACKADPTKLRIDDIENTVEDDLARAVRVRLRQRGIERGVMVCYSTERTERALLPLRDYQEDNPADFVPLPNFRVRILPVIGPLPAIMGQSIAVFVLTSLADQPIGQAGAPAAAEWQIRRKNYRKLFTAVKTAVISETNDRSAANAAELPFDASSCLYVDVYGGKCAITRQTGVVGTLEFVPWLFERGRIRESVSAEKMVLCSAPEARRHLSEGGTDDRNQQLWGPETTQHVQQLIDKARDALSKLKSQSQLMSDSDGVVVERERDFASERVGGGQKRSERERRRREMEEEEDGCIHEGGWDALWEDE</sequence>
<dbReference type="InterPro" id="IPR000594">
    <property type="entry name" value="ThiF_NAD_FAD-bd"/>
</dbReference>
<feature type="domain" description="THIF-type NAD/FAD binding fold" evidence="3">
    <location>
        <begin position="93"/>
        <end position="335"/>
    </location>
</feature>
<dbReference type="Proteomes" id="UP000041254">
    <property type="component" value="Unassembled WGS sequence"/>
</dbReference>
<keyword evidence="5" id="KW-1185">Reference proteome</keyword>
<evidence type="ECO:0000313" key="4">
    <source>
        <dbReference type="EMBL" id="CEL95685.1"/>
    </source>
</evidence>
<name>A0A0G4EHM3_VITBC</name>
<keyword evidence="2" id="KW-1133">Transmembrane helix</keyword>
<dbReference type="Pfam" id="PF00899">
    <property type="entry name" value="ThiF"/>
    <property type="match status" value="1"/>
</dbReference>